<feature type="domain" description="Calcium/calmodulin-dependent protein kinase II association-domain" evidence="2">
    <location>
        <begin position="35"/>
        <end position="157"/>
    </location>
</feature>
<evidence type="ECO:0000256" key="1">
    <source>
        <dbReference type="SAM" id="SignalP"/>
    </source>
</evidence>
<feature type="chain" id="PRO_5045816220" evidence="1">
    <location>
        <begin position="26"/>
        <end position="170"/>
    </location>
</feature>
<dbReference type="SUPFAM" id="SSF54427">
    <property type="entry name" value="NTF2-like"/>
    <property type="match status" value="1"/>
</dbReference>
<dbReference type="Gene3D" id="3.10.450.50">
    <property type="match status" value="1"/>
</dbReference>
<dbReference type="NCBIfam" id="TIGR02246">
    <property type="entry name" value="SgcJ/EcaC family oxidoreductase"/>
    <property type="match status" value="1"/>
</dbReference>
<dbReference type="Pfam" id="PF08332">
    <property type="entry name" value="CaMKII_AD"/>
    <property type="match status" value="1"/>
</dbReference>
<accession>A0ABX8A304</accession>
<proteinExistence type="predicted"/>
<sequence length="170" mass="18376">MSHLSKLAACAGALAFFTQIVPASAKPMTCVAVSEKQIEGLFDRWNASLQTLDPVKVTDNYAADAVLLPTVSNTPRTNRASIQAYFVEFLQKRPKGVINTRTVRIGCNSASDVGTYTFTLAGKAPGETVQVQARYSYNYVYRDGKWLIAHHHSSAMPEPIAPATASAAPK</sequence>
<name>A0ABX8A304_9BRAD</name>
<evidence type="ECO:0000313" key="4">
    <source>
        <dbReference type="Proteomes" id="UP000682843"/>
    </source>
</evidence>
<reference evidence="3 4" key="1">
    <citation type="submission" date="2019-02" db="EMBL/GenBank/DDBJ databases">
        <title>Emended description of the genus Rhodopseudomonas and description of Rhodopseudomonas albus sp. nov., a non-phototrophic, heavy-metal-tolerant bacterium isolated from garden soil.</title>
        <authorList>
            <person name="Bao Z."/>
            <person name="Cao W.W."/>
            <person name="Sato Y."/>
            <person name="Nishizawa T."/>
            <person name="Zhao J."/>
            <person name="Guo Y."/>
            <person name="Ohta H."/>
        </authorList>
    </citation>
    <scope>NUCLEOTIDE SEQUENCE [LARGE SCALE GENOMIC DNA]</scope>
    <source>
        <strain evidence="3 4">SK50-23</strain>
    </source>
</reference>
<dbReference type="Proteomes" id="UP000682843">
    <property type="component" value="Chromosome"/>
</dbReference>
<feature type="signal peptide" evidence="1">
    <location>
        <begin position="1"/>
        <end position="25"/>
    </location>
</feature>
<dbReference type="InterPro" id="IPR011944">
    <property type="entry name" value="Steroid_delta5-4_isomerase"/>
</dbReference>
<dbReference type="InterPro" id="IPR013543">
    <property type="entry name" value="Ca/CaM-dep_prot_kinase-assoc"/>
</dbReference>
<evidence type="ECO:0000313" key="3">
    <source>
        <dbReference type="EMBL" id="QUS37944.1"/>
    </source>
</evidence>
<dbReference type="InterPro" id="IPR016887">
    <property type="entry name" value="UCP028470_steroid_isom-rel"/>
</dbReference>
<dbReference type="EMBL" id="CP036498">
    <property type="protein sequence ID" value="QUS37944.1"/>
    <property type="molecule type" value="Genomic_DNA"/>
</dbReference>
<evidence type="ECO:0000259" key="2">
    <source>
        <dbReference type="Pfam" id="PF08332"/>
    </source>
</evidence>
<organism evidence="3 4">
    <name type="scientific">Tardiphaga alba</name>
    <dbReference type="NCBI Taxonomy" id="340268"/>
    <lineage>
        <taxon>Bacteria</taxon>
        <taxon>Pseudomonadati</taxon>
        <taxon>Pseudomonadota</taxon>
        <taxon>Alphaproteobacteria</taxon>
        <taxon>Hyphomicrobiales</taxon>
        <taxon>Nitrobacteraceae</taxon>
        <taxon>Tardiphaga</taxon>
    </lineage>
</organism>
<keyword evidence="1" id="KW-0732">Signal</keyword>
<protein>
    <submittedName>
        <fullName evidence="3">SgcJ/EcaC family oxidoreductase</fullName>
    </submittedName>
</protein>
<keyword evidence="4" id="KW-1185">Reference proteome</keyword>
<dbReference type="PIRSF" id="PIRSF028470">
    <property type="entry name" value="UCP028470"/>
    <property type="match status" value="1"/>
</dbReference>
<gene>
    <name evidence="3" type="ORF">RPMA_03030</name>
</gene>
<dbReference type="InterPro" id="IPR032710">
    <property type="entry name" value="NTF2-like_dom_sf"/>
</dbReference>
<dbReference type="RefSeq" id="WP_249225528.1">
    <property type="nucleotide sequence ID" value="NZ_CP036498.1"/>
</dbReference>